<keyword evidence="4" id="KW-1185">Reference proteome</keyword>
<dbReference type="Gene3D" id="2.160.10.10">
    <property type="entry name" value="Hexapeptide repeat proteins"/>
    <property type="match status" value="1"/>
</dbReference>
<evidence type="ECO:0000313" key="4">
    <source>
        <dbReference type="Proteomes" id="UP001057291"/>
    </source>
</evidence>
<comment type="caution">
    <text evidence="2">The sequence shown here is derived from an EMBL/GenBank/DDBJ whole genome shotgun (WGS) entry which is preliminary data.</text>
</comment>
<dbReference type="AlphaFoldDB" id="A0AAV4LL98"/>
<dbReference type="InterPro" id="IPR052265">
    <property type="entry name" value="Gamma-CA"/>
</dbReference>
<dbReference type="EMBL" id="BOQE01000003">
    <property type="protein sequence ID" value="GIM48543.1"/>
    <property type="molecule type" value="Genomic_DNA"/>
</dbReference>
<evidence type="ECO:0000313" key="1">
    <source>
        <dbReference type="EMBL" id="GIM47278.1"/>
    </source>
</evidence>
<dbReference type="SUPFAM" id="SSF51161">
    <property type="entry name" value="Trimeric LpxA-like enzymes"/>
    <property type="match status" value="1"/>
</dbReference>
<organism evidence="2 4">
    <name type="scientific">Collibacillus ludicampi</name>
    <dbReference type="NCBI Taxonomy" id="2771369"/>
    <lineage>
        <taxon>Bacteria</taxon>
        <taxon>Bacillati</taxon>
        <taxon>Bacillota</taxon>
        <taxon>Bacilli</taxon>
        <taxon>Bacillales</taxon>
        <taxon>Alicyclobacillaceae</taxon>
        <taxon>Collibacillus</taxon>
    </lineage>
</organism>
<dbReference type="EMBL" id="BOQE01000001">
    <property type="protein sequence ID" value="GIM47278.1"/>
    <property type="molecule type" value="Genomic_DNA"/>
</dbReference>
<gene>
    <name evidence="1" type="ORF">DNHGIG_28270</name>
    <name evidence="2" type="ORF">DNHGIG_40910</name>
    <name evidence="3" type="ORF">DNHGIG_40920</name>
</gene>
<protein>
    <recommendedName>
        <fullName evidence="5">Carbonate dehydratase</fullName>
    </recommendedName>
</protein>
<evidence type="ECO:0000313" key="3">
    <source>
        <dbReference type="EMBL" id="GIM48543.1"/>
    </source>
</evidence>
<dbReference type="EMBL" id="BOQE01000003">
    <property type="protein sequence ID" value="GIM48542.1"/>
    <property type="molecule type" value="Genomic_DNA"/>
</dbReference>
<reference evidence="2" key="1">
    <citation type="journal article" date="2023" name="Int. J. Syst. Evol. Microbiol.">
        <title>Collibacillus ludicampi gen. nov., sp. nov., a new soil bacterium of the family Alicyclobacillaceae.</title>
        <authorList>
            <person name="Jojima T."/>
            <person name="Ioku Y."/>
            <person name="Fukuta Y."/>
            <person name="Shirasaka N."/>
            <person name="Matsumura Y."/>
            <person name="Mori M."/>
        </authorList>
    </citation>
    <scope>NUCLEOTIDE SEQUENCE</scope>
    <source>
        <strain evidence="2">TP075</strain>
    </source>
</reference>
<evidence type="ECO:0000313" key="2">
    <source>
        <dbReference type="EMBL" id="GIM48542.1"/>
    </source>
</evidence>
<accession>A0AAV4LL98</accession>
<dbReference type="InterPro" id="IPR011004">
    <property type="entry name" value="Trimer_LpxA-like_sf"/>
</dbReference>
<proteinExistence type="predicted"/>
<name>A0AAV4LL98_9BACL</name>
<evidence type="ECO:0008006" key="5">
    <source>
        <dbReference type="Google" id="ProtNLM"/>
    </source>
</evidence>
<dbReference type="PANTHER" id="PTHR43360:SF1">
    <property type="entry name" value="CARBOXYSOME ASSEMBLY PROTEIN CCMM"/>
    <property type="match status" value="1"/>
</dbReference>
<sequence length="246" mass="27296">MKKINTSSMSLPRRRIKKNVSKKVPQGPFNLFVRFISPNPRTSFNPTNHFPKINRTAFLSPFSSVIGDVTIKKNVFIAPSATIRADEGTPFFIGSNTNIQDGVILHGLLHQQIPVGNKKYSIYIGNGVTIAHGALVHGPCFIGNRVFVGFKSIVFNAFVGEGTFISTNAVVTNGVRIPPNRFVPPGANIDTQAKANSLRRVPKNRREFAREVQRVNREFPPSYHLLFGKHRCSCGIACNRLLKITK</sequence>
<dbReference type="PANTHER" id="PTHR43360">
    <property type="entry name" value="CARBON DIOXIDE CONCENTRATING MECHANISM PROTEIN CCMM"/>
    <property type="match status" value="1"/>
</dbReference>
<dbReference type="Proteomes" id="UP001057291">
    <property type="component" value="Unassembled WGS sequence"/>
</dbReference>